<dbReference type="OrthoDB" id="9800940at2"/>
<dbReference type="InterPro" id="IPR036866">
    <property type="entry name" value="RibonucZ/Hydroxyglut_hydro"/>
</dbReference>
<dbReference type="NCBIfam" id="NF002558">
    <property type="entry name" value="PRK02126.1"/>
    <property type="match status" value="1"/>
</dbReference>
<dbReference type="GO" id="GO:0042781">
    <property type="term" value="F:3'-tRNA processing endoribonuclease activity"/>
    <property type="evidence" value="ECO:0007669"/>
    <property type="project" value="TreeGrafter"/>
</dbReference>
<accession>A0A2S6MZR7</accession>
<organism evidence="2 3">
    <name type="scientific">Rhodopila globiformis</name>
    <name type="common">Rhodopseudomonas globiformis</name>
    <dbReference type="NCBI Taxonomy" id="1071"/>
    <lineage>
        <taxon>Bacteria</taxon>
        <taxon>Pseudomonadati</taxon>
        <taxon>Pseudomonadota</taxon>
        <taxon>Alphaproteobacteria</taxon>
        <taxon>Acetobacterales</taxon>
        <taxon>Acetobacteraceae</taxon>
        <taxon>Rhodopila</taxon>
    </lineage>
</organism>
<gene>
    <name evidence="2" type="ORF">CCS01_26000</name>
</gene>
<dbReference type="RefSeq" id="WP_104521740.1">
    <property type="nucleotide sequence ID" value="NZ_NHRY01000252.1"/>
</dbReference>
<evidence type="ECO:0000313" key="2">
    <source>
        <dbReference type="EMBL" id="PPQ27867.1"/>
    </source>
</evidence>
<dbReference type="Proteomes" id="UP000239724">
    <property type="component" value="Unassembled WGS sequence"/>
</dbReference>
<feature type="domain" description="Metallo-beta-lactamase" evidence="1">
    <location>
        <begin position="240"/>
        <end position="313"/>
    </location>
</feature>
<dbReference type="EMBL" id="NHRY01000252">
    <property type="protein sequence ID" value="PPQ27867.1"/>
    <property type="molecule type" value="Genomic_DNA"/>
</dbReference>
<proteinExistence type="predicted"/>
<evidence type="ECO:0000259" key="1">
    <source>
        <dbReference type="Pfam" id="PF12706"/>
    </source>
</evidence>
<protein>
    <recommendedName>
        <fullName evidence="1">Metallo-beta-lactamase domain-containing protein</fullName>
    </recommendedName>
</protein>
<keyword evidence="3" id="KW-1185">Reference proteome</keyword>
<dbReference type="AlphaFoldDB" id="A0A2S6MZR7"/>
<sequence length="341" mass="37739">MRPTIHCHLVNDPFGDPGMYADIMFEGRALLFDIGDITALPPRKLLRVSHVFVSHAHMDHFAGFDHLLHLFLGRDKTLALFGPAGFIDRVGHKLHAYTWNVIRNYQGDLALAVTEVAEDGTLRRARFRSSQAFLRESMPDARMDGDLLASCGGLRVRCAVLDHATPCLGFAMEEPAHVNIWKNRLDAMGLAVGPWLRDLKRAVLDDLPAATPIGALRRSGDDTVAATLPLGALRGLAEVTAGQKIAYVVDVRYVPGNIGRIRQLALGADELFIECAFLQEDAEQAARKNHLTAWQAGRLARLSQVKRLVPFHFSTRYMDRGNVPGDEARTAFQETGGFRNQ</sequence>
<dbReference type="Gene3D" id="3.60.15.10">
    <property type="entry name" value="Ribonuclease Z/Hydroxyacylglutathione hydrolase-like"/>
    <property type="match status" value="1"/>
</dbReference>
<evidence type="ECO:0000313" key="3">
    <source>
        <dbReference type="Proteomes" id="UP000239724"/>
    </source>
</evidence>
<dbReference type="InterPro" id="IPR001279">
    <property type="entry name" value="Metallo-B-lactamas"/>
</dbReference>
<dbReference type="SUPFAM" id="SSF56281">
    <property type="entry name" value="Metallo-hydrolase/oxidoreductase"/>
    <property type="match status" value="1"/>
</dbReference>
<reference evidence="2 3" key="1">
    <citation type="journal article" date="2018" name="Arch. Microbiol.">
        <title>New insights into the metabolic potential of the phototrophic purple bacterium Rhodopila globiformis DSM 161(T) from its draft genome sequence and evidence for a vanadium-dependent nitrogenase.</title>
        <authorList>
            <person name="Imhoff J.F."/>
            <person name="Rahn T."/>
            <person name="Kunzel S."/>
            <person name="Neulinger S.C."/>
        </authorList>
    </citation>
    <scope>NUCLEOTIDE SEQUENCE [LARGE SCALE GENOMIC DNA]</scope>
    <source>
        <strain evidence="2 3">DSM 161</strain>
    </source>
</reference>
<comment type="caution">
    <text evidence="2">The sequence shown here is derived from an EMBL/GenBank/DDBJ whole genome shotgun (WGS) entry which is preliminary data.</text>
</comment>
<dbReference type="PANTHER" id="PTHR46018">
    <property type="entry name" value="ZINC PHOSPHODIESTERASE ELAC PROTEIN 1"/>
    <property type="match status" value="1"/>
</dbReference>
<dbReference type="Pfam" id="PF12706">
    <property type="entry name" value="Lactamase_B_2"/>
    <property type="match status" value="1"/>
</dbReference>
<name>A0A2S6MZR7_RHOGL</name>
<dbReference type="PANTHER" id="PTHR46018:SF7">
    <property type="entry name" value="RIBONUCLEASE Z"/>
    <property type="match status" value="1"/>
</dbReference>